<gene>
    <name evidence="1" type="primary">tc1a_212</name>
    <name evidence="1" type="ORF">AVEN_235712_1</name>
</gene>
<dbReference type="Proteomes" id="UP000499080">
    <property type="component" value="Unassembled WGS sequence"/>
</dbReference>
<protein>
    <submittedName>
        <fullName evidence="1">Transposable element Tc1 transposase</fullName>
    </submittedName>
</protein>
<dbReference type="AlphaFoldDB" id="A0A4Y2Q9A3"/>
<sequence>MAAAGRSRVGGCDVTCIRSIQSFIA</sequence>
<keyword evidence="2" id="KW-1185">Reference proteome</keyword>
<organism evidence="1 2">
    <name type="scientific">Araneus ventricosus</name>
    <name type="common">Orbweaver spider</name>
    <name type="synonym">Epeira ventricosa</name>
    <dbReference type="NCBI Taxonomy" id="182803"/>
    <lineage>
        <taxon>Eukaryota</taxon>
        <taxon>Metazoa</taxon>
        <taxon>Ecdysozoa</taxon>
        <taxon>Arthropoda</taxon>
        <taxon>Chelicerata</taxon>
        <taxon>Arachnida</taxon>
        <taxon>Araneae</taxon>
        <taxon>Araneomorphae</taxon>
        <taxon>Entelegynae</taxon>
        <taxon>Araneoidea</taxon>
        <taxon>Araneidae</taxon>
        <taxon>Araneus</taxon>
    </lineage>
</organism>
<accession>A0A4Y2Q9A3</accession>
<comment type="caution">
    <text evidence="1">The sequence shown here is derived from an EMBL/GenBank/DDBJ whole genome shotgun (WGS) entry which is preliminary data.</text>
</comment>
<reference evidence="1 2" key="1">
    <citation type="journal article" date="2019" name="Sci. Rep.">
        <title>Orb-weaving spider Araneus ventricosus genome elucidates the spidroin gene catalogue.</title>
        <authorList>
            <person name="Kono N."/>
            <person name="Nakamura H."/>
            <person name="Ohtoshi R."/>
            <person name="Moran D.A.P."/>
            <person name="Shinohara A."/>
            <person name="Yoshida Y."/>
            <person name="Fujiwara M."/>
            <person name="Mori M."/>
            <person name="Tomita M."/>
            <person name="Arakawa K."/>
        </authorList>
    </citation>
    <scope>NUCLEOTIDE SEQUENCE [LARGE SCALE GENOMIC DNA]</scope>
</reference>
<proteinExistence type="predicted"/>
<evidence type="ECO:0000313" key="2">
    <source>
        <dbReference type="Proteomes" id="UP000499080"/>
    </source>
</evidence>
<dbReference type="EMBL" id="BGPR01013144">
    <property type="protein sequence ID" value="GBN59440.1"/>
    <property type="molecule type" value="Genomic_DNA"/>
</dbReference>
<evidence type="ECO:0000313" key="1">
    <source>
        <dbReference type="EMBL" id="GBN59440.1"/>
    </source>
</evidence>
<feature type="non-terminal residue" evidence="1">
    <location>
        <position position="25"/>
    </location>
</feature>
<name>A0A4Y2Q9A3_ARAVE</name>